<feature type="transmembrane region" description="Helical" evidence="1">
    <location>
        <begin position="247"/>
        <end position="266"/>
    </location>
</feature>
<dbReference type="PANTHER" id="PTHR30199:SF0">
    <property type="entry name" value="INNER MEMBRANE PROTEIN YDCO"/>
    <property type="match status" value="1"/>
</dbReference>
<dbReference type="PANTHER" id="PTHR30199">
    <property type="entry name" value="MFS FAMILY TRANSPORTER, PREDICTED SUBSTRATE BENZOATE"/>
    <property type="match status" value="1"/>
</dbReference>
<dbReference type="EMBL" id="JBHUHO010000016">
    <property type="protein sequence ID" value="MFD2115323.1"/>
    <property type="molecule type" value="Genomic_DNA"/>
</dbReference>
<feature type="transmembrane region" description="Helical" evidence="1">
    <location>
        <begin position="318"/>
        <end position="336"/>
    </location>
</feature>
<dbReference type="RefSeq" id="WP_377770368.1">
    <property type="nucleotide sequence ID" value="NZ_JBHUHO010000016.1"/>
</dbReference>
<feature type="transmembrane region" description="Helical" evidence="1">
    <location>
        <begin position="93"/>
        <end position="114"/>
    </location>
</feature>
<dbReference type="InterPro" id="IPR004711">
    <property type="entry name" value="Benzoate_Transporter"/>
</dbReference>
<evidence type="ECO:0000313" key="2">
    <source>
        <dbReference type="EMBL" id="MFD2115323.1"/>
    </source>
</evidence>
<reference evidence="3" key="1">
    <citation type="journal article" date="2019" name="Int. J. Syst. Evol. Microbiol.">
        <title>The Global Catalogue of Microorganisms (GCM) 10K type strain sequencing project: providing services to taxonomists for standard genome sequencing and annotation.</title>
        <authorList>
            <consortium name="The Broad Institute Genomics Platform"/>
            <consortium name="The Broad Institute Genome Sequencing Center for Infectious Disease"/>
            <person name="Wu L."/>
            <person name="Ma J."/>
        </authorList>
    </citation>
    <scope>NUCLEOTIDE SEQUENCE [LARGE SCALE GENOMIC DNA]</scope>
    <source>
        <strain evidence="3">GH52</strain>
    </source>
</reference>
<feature type="transmembrane region" description="Helical" evidence="1">
    <location>
        <begin position="144"/>
        <end position="162"/>
    </location>
</feature>
<organism evidence="2 3">
    <name type="scientific">Paenibacillus yanchengensis</name>
    <dbReference type="NCBI Taxonomy" id="2035833"/>
    <lineage>
        <taxon>Bacteria</taxon>
        <taxon>Bacillati</taxon>
        <taxon>Bacillota</taxon>
        <taxon>Bacilli</taxon>
        <taxon>Bacillales</taxon>
        <taxon>Paenibacillaceae</taxon>
        <taxon>Paenibacillus</taxon>
    </lineage>
</organism>
<feature type="transmembrane region" description="Helical" evidence="1">
    <location>
        <begin position="209"/>
        <end position="235"/>
    </location>
</feature>
<keyword evidence="3" id="KW-1185">Reference proteome</keyword>
<feature type="transmembrane region" description="Helical" evidence="1">
    <location>
        <begin position="70"/>
        <end position="87"/>
    </location>
</feature>
<dbReference type="Proteomes" id="UP001597362">
    <property type="component" value="Unassembled WGS sequence"/>
</dbReference>
<comment type="caution">
    <text evidence="2">The sequence shown here is derived from an EMBL/GenBank/DDBJ whole genome shotgun (WGS) entry which is preliminary data.</text>
</comment>
<feature type="transmembrane region" description="Helical" evidence="1">
    <location>
        <begin position="286"/>
        <end position="306"/>
    </location>
</feature>
<evidence type="ECO:0000313" key="3">
    <source>
        <dbReference type="Proteomes" id="UP001597362"/>
    </source>
</evidence>
<evidence type="ECO:0000256" key="1">
    <source>
        <dbReference type="SAM" id="Phobius"/>
    </source>
</evidence>
<dbReference type="Pfam" id="PF03594">
    <property type="entry name" value="BenE"/>
    <property type="match status" value="1"/>
</dbReference>
<feature type="transmembrane region" description="Helical" evidence="1">
    <location>
        <begin position="121"/>
        <end position="138"/>
    </location>
</feature>
<feature type="transmembrane region" description="Helical" evidence="1">
    <location>
        <begin position="169"/>
        <end position="189"/>
    </location>
</feature>
<sequence length="404" mass="43350">MMKKTIIQAPQIASGILSALMVWTGGAMMILTAAARLGLDQSSIVSWIFTVYVAGGILNIWLAVKYKIPFAGAHSLTAAAFLSMSAMEVSVPYLVGSFIMAGAIIVILGITGLFQKLLHAIPKTIIDAMLAGLILHYVVDIVPVFQHAPIVAILSLLGYFIIPKISKALPPLLGVLIFGIVGLLLVYDFPAMTQLPFSLPQFTIPKFSATYLLSLSLPIAILIISNDLAVALAALKNNGYDVPTNKAIMMSGIATVAGGFFAGHAITVGGMMTTVCSSEQTGEKDVRYKAGVVSSIFVILFGLFAWKLVSLIQLLPSYFIAIITGFSLLNILMNSLKSAFQHHSYRISAFLAFIIAIANVSFFGISAALWSLLIGTIAAKWYKESDTISINITNQNKQQLKEEP</sequence>
<accession>A0ABW4YI20</accession>
<feature type="transmembrane region" description="Helical" evidence="1">
    <location>
        <begin position="12"/>
        <end position="38"/>
    </location>
</feature>
<feature type="transmembrane region" description="Helical" evidence="1">
    <location>
        <begin position="348"/>
        <end position="373"/>
    </location>
</feature>
<protein>
    <submittedName>
        <fullName evidence="2">Benzoate/H(+) symporter BenE family transporter</fullName>
    </submittedName>
</protein>
<proteinExistence type="predicted"/>
<gene>
    <name evidence="2" type="ORF">ACFSJH_06195</name>
</gene>
<keyword evidence="1" id="KW-1133">Transmembrane helix</keyword>
<keyword evidence="1" id="KW-0472">Membrane</keyword>
<keyword evidence="1" id="KW-0812">Transmembrane</keyword>
<feature type="transmembrane region" description="Helical" evidence="1">
    <location>
        <begin position="44"/>
        <end position="63"/>
    </location>
</feature>
<name>A0ABW4YI20_9BACL</name>